<name>A0A510L5L9_9FUSO</name>
<dbReference type="EMBL" id="AP019846">
    <property type="protein sequence ID" value="BBM59086.1"/>
    <property type="molecule type" value="Genomic_DNA"/>
</dbReference>
<reference evidence="1 2" key="1">
    <citation type="submission" date="2019-07" db="EMBL/GenBank/DDBJ databases">
        <title>Complete Genome Sequence of Leptotrichia hongkongensis Strain JMUB5056.</title>
        <authorList>
            <person name="Watanabe S."/>
            <person name="Cui L."/>
        </authorList>
    </citation>
    <scope>NUCLEOTIDE SEQUENCE [LARGE SCALE GENOMIC DNA]</scope>
    <source>
        <strain evidence="1 2">JMUB5056</strain>
    </source>
</reference>
<dbReference type="AlphaFoldDB" id="A0A510L5L9"/>
<dbReference type="KEGG" id="lhg:JMUB5056_0669"/>
<evidence type="ECO:0000313" key="1">
    <source>
        <dbReference type="EMBL" id="BBM59086.1"/>
    </source>
</evidence>
<accession>A0A510L5L9</accession>
<gene>
    <name evidence="1" type="ORF">JMUB5056_0669</name>
</gene>
<organism evidence="1 2">
    <name type="scientific">Leptotrichia hongkongensis</name>
    <dbReference type="NCBI Taxonomy" id="554406"/>
    <lineage>
        <taxon>Bacteria</taxon>
        <taxon>Fusobacteriati</taxon>
        <taxon>Fusobacteriota</taxon>
        <taxon>Fusobacteriia</taxon>
        <taxon>Fusobacteriales</taxon>
        <taxon>Leptotrichiaceae</taxon>
        <taxon>Leptotrichia</taxon>
    </lineage>
</organism>
<dbReference type="Proteomes" id="UP000321561">
    <property type="component" value="Chromosome"/>
</dbReference>
<protein>
    <submittedName>
        <fullName evidence="1">Uncharacterized protein</fullName>
    </submittedName>
</protein>
<proteinExistence type="predicted"/>
<sequence>MKYKISEEITGFFVILIKKILSIFSLKTRYRILKVSG</sequence>
<evidence type="ECO:0000313" key="2">
    <source>
        <dbReference type="Proteomes" id="UP000321561"/>
    </source>
</evidence>